<accession>A0AAD5UVG0</accession>
<evidence type="ECO:0000256" key="1">
    <source>
        <dbReference type="SAM" id="MobiDB-lite"/>
    </source>
</evidence>
<proteinExistence type="predicted"/>
<keyword evidence="3" id="KW-1185">Reference proteome</keyword>
<sequence>MTTTPMASSMYPFRFTQRATPPTVDPELFKKGQDHLKTALRRYHWLCAAIQQKYTILDNIPVEFGPGVFFPRQGLDFTPYTQYSFEPVRGVKLHPREDGTIHPGDLELYRDWFEGNWRCREAGILYCVAEFREFWNMVINYHSVAKTTGKEDWDKLFEKLKRRACIRDREDVLKKRRTTLAAPTTRDISLREQRFLDARAESSRNDTSSGVPNTDDEDDEIFNLNLDLKVDPEMEAMRKESARILKICSNPECLAVVMKNETGEATPESPKLVACSRCKFTYYCDVSLMITLLTLLPLNL</sequence>
<feature type="region of interest" description="Disordered" evidence="1">
    <location>
        <begin position="199"/>
        <end position="219"/>
    </location>
</feature>
<dbReference type="Proteomes" id="UP001212997">
    <property type="component" value="Unassembled WGS sequence"/>
</dbReference>
<dbReference type="AlphaFoldDB" id="A0AAD5UVG0"/>
<protein>
    <submittedName>
        <fullName evidence="2">Uncharacterized protein</fullName>
    </submittedName>
</protein>
<gene>
    <name evidence="2" type="ORF">NLI96_g9439</name>
</gene>
<evidence type="ECO:0000313" key="2">
    <source>
        <dbReference type="EMBL" id="KAJ3478892.1"/>
    </source>
</evidence>
<reference evidence="2" key="1">
    <citation type="submission" date="2022-07" db="EMBL/GenBank/DDBJ databases">
        <title>Genome Sequence of Physisporinus lineatus.</title>
        <authorList>
            <person name="Buettner E."/>
        </authorList>
    </citation>
    <scope>NUCLEOTIDE SEQUENCE</scope>
    <source>
        <strain evidence="2">VT162</strain>
    </source>
</reference>
<name>A0AAD5UVG0_9APHY</name>
<dbReference type="EMBL" id="JANAWD010000476">
    <property type="protein sequence ID" value="KAJ3478892.1"/>
    <property type="molecule type" value="Genomic_DNA"/>
</dbReference>
<comment type="caution">
    <text evidence="2">The sequence shown here is derived from an EMBL/GenBank/DDBJ whole genome shotgun (WGS) entry which is preliminary data.</text>
</comment>
<evidence type="ECO:0000313" key="3">
    <source>
        <dbReference type="Proteomes" id="UP001212997"/>
    </source>
</evidence>
<organism evidence="2 3">
    <name type="scientific">Meripilus lineatus</name>
    <dbReference type="NCBI Taxonomy" id="2056292"/>
    <lineage>
        <taxon>Eukaryota</taxon>
        <taxon>Fungi</taxon>
        <taxon>Dikarya</taxon>
        <taxon>Basidiomycota</taxon>
        <taxon>Agaricomycotina</taxon>
        <taxon>Agaricomycetes</taxon>
        <taxon>Polyporales</taxon>
        <taxon>Meripilaceae</taxon>
        <taxon>Meripilus</taxon>
    </lineage>
</organism>